<dbReference type="PRINTS" id="PR00502">
    <property type="entry name" value="NUDIXFAMILY"/>
</dbReference>
<comment type="caution">
    <text evidence="21">The sequence shown here is derived from an EMBL/GenBank/DDBJ whole genome shotgun (WGS) entry which is preliminary data.</text>
</comment>
<evidence type="ECO:0000259" key="20">
    <source>
        <dbReference type="PROSITE" id="PS51462"/>
    </source>
</evidence>
<feature type="binding site" evidence="18">
    <location>
        <position position="59"/>
    </location>
    <ligand>
        <name>Mg(2+)</name>
        <dbReference type="ChEBI" id="CHEBI:18420"/>
    </ligand>
</feature>
<comment type="catalytic activity">
    <reaction evidence="11">
        <text>8-oxo-GTP + H2O = 8-oxo-GMP + diphosphate + H(+)</text>
        <dbReference type="Rhea" id="RHEA:67616"/>
        <dbReference type="ChEBI" id="CHEBI:15377"/>
        <dbReference type="ChEBI" id="CHEBI:15378"/>
        <dbReference type="ChEBI" id="CHEBI:33019"/>
        <dbReference type="ChEBI" id="CHEBI:143553"/>
        <dbReference type="ChEBI" id="CHEBI:145694"/>
    </reaction>
</comment>
<dbReference type="InterPro" id="IPR015797">
    <property type="entry name" value="NUDIX_hydrolase-like_dom_sf"/>
</dbReference>
<evidence type="ECO:0000256" key="6">
    <source>
        <dbReference type="ARBA" id="ARBA00022763"/>
    </source>
</evidence>
<dbReference type="InterPro" id="IPR020476">
    <property type="entry name" value="Nudix_hydrolase"/>
</dbReference>
<evidence type="ECO:0000256" key="10">
    <source>
        <dbReference type="ARBA" id="ARBA00035861"/>
    </source>
</evidence>
<dbReference type="AlphaFoldDB" id="A0A7V1LJG5"/>
<dbReference type="InterPro" id="IPR047127">
    <property type="entry name" value="MutT-like"/>
</dbReference>
<comment type="cofactor">
    <cofactor evidence="1 18">
        <name>Mg(2+)</name>
        <dbReference type="ChEBI" id="CHEBI:18420"/>
    </cofactor>
</comment>
<evidence type="ECO:0000256" key="14">
    <source>
        <dbReference type="ARBA" id="ARBA00041592"/>
    </source>
</evidence>
<feature type="binding site" evidence="17">
    <location>
        <position position="25"/>
    </location>
    <ligand>
        <name>8-oxo-dGTP</name>
        <dbReference type="ChEBI" id="CHEBI:77896"/>
    </ligand>
</feature>
<evidence type="ECO:0000256" key="4">
    <source>
        <dbReference type="ARBA" id="ARBA00022705"/>
    </source>
</evidence>
<feature type="binding site" evidence="17">
    <location>
        <position position="30"/>
    </location>
    <ligand>
        <name>8-oxo-dGTP</name>
        <dbReference type="ChEBI" id="CHEBI:77896"/>
    </ligand>
</feature>
<evidence type="ECO:0000256" key="8">
    <source>
        <dbReference type="ARBA" id="ARBA00022842"/>
    </source>
</evidence>
<dbReference type="SUPFAM" id="SSF55811">
    <property type="entry name" value="Nudix"/>
    <property type="match status" value="1"/>
</dbReference>
<feature type="binding site" evidence="17">
    <location>
        <begin position="36"/>
        <end position="39"/>
    </location>
    <ligand>
        <name>8-oxo-dGTP</name>
        <dbReference type="ChEBI" id="CHEBI:77896"/>
    </ligand>
</feature>
<dbReference type="GO" id="GO:0046872">
    <property type="term" value="F:metal ion binding"/>
    <property type="evidence" value="ECO:0007669"/>
    <property type="project" value="UniProtKB-KW"/>
</dbReference>
<dbReference type="Gene3D" id="3.90.79.10">
    <property type="entry name" value="Nucleoside Triphosphate Pyrophosphohydrolase"/>
    <property type="match status" value="1"/>
</dbReference>
<keyword evidence="6" id="KW-0227">DNA damage</keyword>
<organism evidence="21">
    <name type="scientific">Caldithrix abyssi</name>
    <dbReference type="NCBI Taxonomy" id="187145"/>
    <lineage>
        <taxon>Bacteria</taxon>
        <taxon>Pseudomonadati</taxon>
        <taxon>Calditrichota</taxon>
        <taxon>Calditrichia</taxon>
        <taxon>Calditrichales</taxon>
        <taxon>Calditrichaceae</taxon>
        <taxon>Caldithrix</taxon>
    </lineage>
</organism>
<evidence type="ECO:0000256" key="17">
    <source>
        <dbReference type="PIRSR" id="PIRSR603561-1"/>
    </source>
</evidence>
<dbReference type="EMBL" id="DRLD01000015">
    <property type="protein sequence ID" value="HED09129.1"/>
    <property type="molecule type" value="Genomic_DNA"/>
</dbReference>
<feature type="binding site" evidence="18">
    <location>
        <position position="39"/>
    </location>
    <ligand>
        <name>Mg(2+)</name>
        <dbReference type="ChEBI" id="CHEBI:18420"/>
    </ligand>
</feature>
<dbReference type="GO" id="GO:0006260">
    <property type="term" value="P:DNA replication"/>
    <property type="evidence" value="ECO:0007669"/>
    <property type="project" value="UniProtKB-KW"/>
</dbReference>
<evidence type="ECO:0000256" key="9">
    <source>
        <dbReference type="ARBA" id="ARBA00023204"/>
    </source>
</evidence>
<evidence type="ECO:0000256" key="5">
    <source>
        <dbReference type="ARBA" id="ARBA00022723"/>
    </source>
</evidence>
<reference evidence="21" key="1">
    <citation type="journal article" date="2020" name="mSystems">
        <title>Genome- and Community-Level Interaction Insights into Carbon Utilization and Element Cycling Functions of Hydrothermarchaeota in Hydrothermal Sediment.</title>
        <authorList>
            <person name="Zhou Z."/>
            <person name="Liu Y."/>
            <person name="Xu W."/>
            <person name="Pan J."/>
            <person name="Luo Z.H."/>
            <person name="Li M."/>
        </authorList>
    </citation>
    <scope>NUCLEOTIDE SEQUENCE [LARGE SCALE GENOMIC DNA]</scope>
    <source>
        <strain evidence="21">HyVt-456</strain>
    </source>
</reference>
<evidence type="ECO:0000256" key="18">
    <source>
        <dbReference type="PIRSR" id="PIRSR603561-2"/>
    </source>
</evidence>
<dbReference type="PROSITE" id="PS00893">
    <property type="entry name" value="NUDIX_BOX"/>
    <property type="match status" value="1"/>
</dbReference>
<proteinExistence type="inferred from homology"/>
<accession>A0A7V1LJG5</accession>
<dbReference type="Proteomes" id="UP000886005">
    <property type="component" value="Unassembled WGS sequence"/>
</dbReference>
<evidence type="ECO:0000256" key="19">
    <source>
        <dbReference type="RuleBase" id="RU003476"/>
    </source>
</evidence>
<keyword evidence="8 18" id="KW-0460">Magnesium</keyword>
<dbReference type="GO" id="GO:0035539">
    <property type="term" value="F:8-oxo-7,8-dihydrodeoxyguanosine triphosphate pyrophosphatase activity"/>
    <property type="evidence" value="ECO:0007669"/>
    <property type="project" value="UniProtKB-EC"/>
</dbReference>
<evidence type="ECO:0000256" key="3">
    <source>
        <dbReference type="ARBA" id="ARBA00022457"/>
    </source>
</evidence>
<dbReference type="InterPro" id="IPR020084">
    <property type="entry name" value="NUDIX_hydrolase_CS"/>
</dbReference>
<dbReference type="NCBIfam" id="TIGR00586">
    <property type="entry name" value="mutt"/>
    <property type="match status" value="1"/>
</dbReference>
<sequence length="136" mass="15653">MTRPPLAVVAAIIRNSKDQLLITKRPAHVHLGGMWEFPGGKVDEGENDQQALVREIREETGLDVRVGKLFWQEIAEFPEKTVRLNFYTCNLSREPQTVIPDEIDDYRWVELHELKGFNFPEADKALIERLVNGKRG</sequence>
<dbReference type="PROSITE" id="PS51462">
    <property type="entry name" value="NUDIX"/>
    <property type="match status" value="1"/>
</dbReference>
<dbReference type="GO" id="GO:0044715">
    <property type="term" value="F:8-oxo-dGDP phosphatase activity"/>
    <property type="evidence" value="ECO:0007669"/>
    <property type="project" value="TreeGrafter"/>
</dbReference>
<name>A0A7V1LJG5_CALAY</name>
<comment type="similarity">
    <text evidence="2 19">Belongs to the Nudix hydrolase family.</text>
</comment>
<dbReference type="InterPro" id="IPR000086">
    <property type="entry name" value="NUDIX_hydrolase_dom"/>
</dbReference>
<dbReference type="InterPro" id="IPR003561">
    <property type="entry name" value="Mutator_MutT"/>
</dbReference>
<comment type="catalytic activity">
    <reaction evidence="10">
        <text>8-oxo-dGTP + H2O = 8-oxo-dGMP + diphosphate + H(+)</text>
        <dbReference type="Rhea" id="RHEA:31575"/>
        <dbReference type="ChEBI" id="CHEBI:15377"/>
        <dbReference type="ChEBI" id="CHEBI:15378"/>
        <dbReference type="ChEBI" id="CHEBI:33019"/>
        <dbReference type="ChEBI" id="CHEBI:63224"/>
        <dbReference type="ChEBI" id="CHEBI:77896"/>
        <dbReference type="EC" id="3.6.1.55"/>
    </reaction>
</comment>
<protein>
    <recommendedName>
        <fullName evidence="13">8-oxo-dGTP diphosphatase</fullName>
        <ecNumber evidence="12">3.6.1.55</ecNumber>
    </recommendedName>
    <alternativeName>
        <fullName evidence="16">7,8-dihydro-8-oxoguanine-triphosphatase</fullName>
    </alternativeName>
    <alternativeName>
        <fullName evidence="15">Mutator protein MutT</fullName>
    </alternativeName>
    <alternativeName>
        <fullName evidence="14">dGTP pyrophosphohydrolase</fullName>
    </alternativeName>
</protein>
<keyword evidence="5 18" id="KW-0479">Metal-binding</keyword>
<dbReference type="EC" id="3.6.1.55" evidence="12"/>
<dbReference type="GO" id="GO:0008413">
    <property type="term" value="F:8-oxo-7,8-dihydroguanosine triphosphate pyrophosphatase activity"/>
    <property type="evidence" value="ECO:0007669"/>
    <property type="project" value="InterPro"/>
</dbReference>
<evidence type="ECO:0000313" key="21">
    <source>
        <dbReference type="EMBL" id="HED09129.1"/>
    </source>
</evidence>
<keyword evidence="9" id="KW-0234">DNA repair</keyword>
<dbReference type="GO" id="GO:0006281">
    <property type="term" value="P:DNA repair"/>
    <property type="evidence" value="ECO:0007669"/>
    <property type="project" value="UniProtKB-KW"/>
</dbReference>
<evidence type="ECO:0000256" key="2">
    <source>
        <dbReference type="ARBA" id="ARBA00005582"/>
    </source>
</evidence>
<dbReference type="CDD" id="cd03425">
    <property type="entry name" value="NUDIX_MutT_NudA_like"/>
    <property type="match status" value="1"/>
</dbReference>
<dbReference type="PANTHER" id="PTHR47707">
    <property type="entry name" value="8-OXO-DGTP DIPHOSPHATASE"/>
    <property type="match status" value="1"/>
</dbReference>
<evidence type="ECO:0000256" key="16">
    <source>
        <dbReference type="ARBA" id="ARBA00042798"/>
    </source>
</evidence>
<dbReference type="PANTHER" id="PTHR47707:SF1">
    <property type="entry name" value="NUDIX HYDROLASE FAMILY PROTEIN"/>
    <property type="match status" value="1"/>
</dbReference>
<evidence type="ECO:0000256" key="1">
    <source>
        <dbReference type="ARBA" id="ARBA00001946"/>
    </source>
</evidence>
<keyword evidence="3" id="KW-0515">Mutator protein</keyword>
<keyword evidence="4" id="KW-0235">DNA replication</keyword>
<evidence type="ECO:0000256" key="15">
    <source>
        <dbReference type="ARBA" id="ARBA00041979"/>
    </source>
</evidence>
<evidence type="ECO:0000256" key="13">
    <source>
        <dbReference type="ARBA" id="ARBA00040794"/>
    </source>
</evidence>
<dbReference type="GO" id="GO:0044716">
    <property type="term" value="F:8-oxo-GDP phosphatase activity"/>
    <property type="evidence" value="ECO:0007669"/>
    <property type="project" value="TreeGrafter"/>
</dbReference>
<gene>
    <name evidence="21" type="primary">mutT</name>
    <name evidence="21" type="ORF">ENJ10_00435</name>
</gene>
<feature type="domain" description="Nudix hydrolase" evidence="20">
    <location>
        <begin position="4"/>
        <end position="132"/>
    </location>
</feature>
<evidence type="ECO:0000256" key="11">
    <source>
        <dbReference type="ARBA" id="ARBA00036904"/>
    </source>
</evidence>
<dbReference type="Pfam" id="PF00293">
    <property type="entry name" value="NUDIX"/>
    <property type="match status" value="1"/>
</dbReference>
<evidence type="ECO:0000256" key="7">
    <source>
        <dbReference type="ARBA" id="ARBA00022801"/>
    </source>
</evidence>
<keyword evidence="7 19" id="KW-0378">Hydrolase</keyword>
<evidence type="ECO:0000256" key="12">
    <source>
        <dbReference type="ARBA" id="ARBA00038905"/>
    </source>
</evidence>